<evidence type="ECO:0000256" key="21">
    <source>
        <dbReference type="ARBA" id="ARBA00061123"/>
    </source>
</evidence>
<dbReference type="GO" id="GO:0046872">
    <property type="term" value="F:metal ion binding"/>
    <property type="evidence" value="ECO:0007669"/>
    <property type="project" value="UniProtKB-KW"/>
</dbReference>
<dbReference type="GeneID" id="108812102"/>
<comment type="pathway">
    <text evidence="16">Cofactor biosynthesis; thiamine diphosphate biosynthesis; 4-amino-2-methyl-5-diphosphomethylpyrimidine from 5-amino-1-(5-phospho-D-ribosyl)imidazole: step 2/3.</text>
</comment>
<organism evidence="22 23">
    <name type="scientific">Raphanus sativus</name>
    <name type="common">Radish</name>
    <name type="synonym">Raphanus raphanistrum var. sativus</name>
    <dbReference type="NCBI Taxonomy" id="3726"/>
    <lineage>
        <taxon>Eukaryota</taxon>
        <taxon>Viridiplantae</taxon>
        <taxon>Streptophyta</taxon>
        <taxon>Embryophyta</taxon>
        <taxon>Tracheophyta</taxon>
        <taxon>Spermatophyta</taxon>
        <taxon>Magnoliopsida</taxon>
        <taxon>eudicotyledons</taxon>
        <taxon>Gunneridae</taxon>
        <taxon>Pentapetalae</taxon>
        <taxon>rosids</taxon>
        <taxon>malvids</taxon>
        <taxon>Brassicales</taxon>
        <taxon>Brassicaceae</taxon>
        <taxon>Brassiceae</taxon>
        <taxon>Raphanus</taxon>
    </lineage>
</organism>
<evidence type="ECO:0000256" key="12">
    <source>
        <dbReference type="ARBA" id="ARBA00022842"/>
    </source>
</evidence>
<dbReference type="Pfam" id="PF08543">
    <property type="entry name" value="Phos_pyr_kin"/>
    <property type="match status" value="1"/>
</dbReference>
<sequence length="526" mass="56309">MQSLGGIRSWPATWRTTTASMTTTTTTTESVRKVAQVLTVAGSDSGAGAGIQADIKVCAARGVYCASVITAVTAQNTRGVQSVHLLPPHFVSEQLKSVLSDFEIDVVKTGMLPSPEIVQVLLQSLSDYPVRALVVDPVMVSTSGHVLAGSSILSIFRERLLPVADIITPNVKEASALLGGVPIQTLAEMRSAAKSLHEMGPRFVLVKGGDLPDSSDSVDVYFDGNEFHELHSPRIATRNTHGTGCTLASCIAAELAKGSNMLSAVKVAKRFVDTALNYSKDIVIGKGMQGPFDHFLGLKKDPQSYRQSTFNPDDLFLYAVTDSRMNKKWNRSIVDAVKAAIQGGATIVQIREKEAETREFLEEAKACVDICRSNGVCLLINDRIDIALACDADGVHVGQSDMPVDQVRSLLGPDKIIGVSCKTQEQAHQAWKDGADYIGSGGVFPTNTKANNRTIGLDGLKEVCKASKLPVVAIGGIGISNAESVMRIDEPNLKGVAVVSALFDQECVLSQAKKLHKTLQESKREH</sequence>
<dbReference type="CDD" id="cd00564">
    <property type="entry name" value="TMP_TenI"/>
    <property type="match status" value="1"/>
</dbReference>
<dbReference type="InterPro" id="IPR013749">
    <property type="entry name" value="PM/HMP-P_kinase-1"/>
</dbReference>
<evidence type="ECO:0000256" key="10">
    <source>
        <dbReference type="ARBA" id="ARBA00022777"/>
    </source>
</evidence>
<evidence type="ECO:0000256" key="18">
    <source>
        <dbReference type="ARBA" id="ARBA00047851"/>
    </source>
</evidence>
<dbReference type="InterPro" id="IPR034291">
    <property type="entry name" value="TMP_synthase"/>
</dbReference>
<comment type="function">
    <text evidence="20">Essential for thiamine biosynthesis. Bifunctional enzyme that catalyzes the phosphorylation of hydroxymethylpyrimidine phosphate (HMP-P) to HMP-PP and condenses 4-methyl-5-(beta-hydroxyethyl)thiazole monophosphate (THZ-P) and 2-methyl-4-amino-5-hydroxymethyl pyrimidine pyrophosphate (HMP-PP) to form thiamine monophosphate (TMP).</text>
</comment>
<protein>
    <submittedName>
        <fullName evidence="23">Thiamine biosynthetic bifunctional enzyme BTH1, chloroplastic</fullName>
    </submittedName>
</protein>
<evidence type="ECO:0000256" key="1">
    <source>
        <dbReference type="ARBA" id="ARBA00000151"/>
    </source>
</evidence>
<evidence type="ECO:0000256" key="4">
    <source>
        <dbReference type="ARBA" id="ARBA00005165"/>
    </source>
</evidence>
<evidence type="ECO:0000256" key="2">
    <source>
        <dbReference type="ARBA" id="ARBA00001946"/>
    </source>
</evidence>
<dbReference type="CDD" id="cd01169">
    <property type="entry name" value="HMPP_kinase"/>
    <property type="match status" value="1"/>
</dbReference>
<keyword evidence="13" id="KW-0809">Transit peptide</keyword>
<dbReference type="Pfam" id="PF02581">
    <property type="entry name" value="TMP-TENI"/>
    <property type="match status" value="1"/>
</dbReference>
<dbReference type="UniPathway" id="UPA00060">
    <property type="reaction ID" value="UER00141"/>
</dbReference>
<evidence type="ECO:0000256" key="19">
    <source>
        <dbReference type="ARBA" id="ARBA00047883"/>
    </source>
</evidence>
<name>A0A6J0JYJ4_RAPSA</name>
<evidence type="ECO:0000256" key="9">
    <source>
        <dbReference type="ARBA" id="ARBA00022741"/>
    </source>
</evidence>
<dbReference type="HAMAP" id="MF_00097">
    <property type="entry name" value="TMP_synthase"/>
    <property type="match status" value="1"/>
</dbReference>
<dbReference type="Gene3D" id="3.20.20.70">
    <property type="entry name" value="Aldolase class I"/>
    <property type="match status" value="1"/>
</dbReference>
<dbReference type="KEGG" id="rsz:108812102"/>
<keyword evidence="7" id="KW-0808">Transferase</keyword>
<evidence type="ECO:0000313" key="23">
    <source>
        <dbReference type="RefSeq" id="XP_018439770.1"/>
    </source>
</evidence>
<gene>
    <name evidence="23" type="primary">LOC108812102</name>
</gene>
<comment type="cofactor">
    <cofactor evidence="2">
        <name>Mg(2+)</name>
        <dbReference type="ChEBI" id="CHEBI:18420"/>
    </cofactor>
</comment>
<dbReference type="GO" id="GO:0008972">
    <property type="term" value="F:phosphomethylpyrimidine kinase activity"/>
    <property type="evidence" value="ECO:0007669"/>
    <property type="project" value="InterPro"/>
</dbReference>
<keyword evidence="5" id="KW-0150">Chloroplast</keyword>
<dbReference type="GO" id="GO:0008902">
    <property type="term" value="F:hydroxymethylpyrimidine kinase activity"/>
    <property type="evidence" value="ECO:0007669"/>
    <property type="project" value="UniProtKB-EC"/>
</dbReference>
<dbReference type="GO" id="GO:0005524">
    <property type="term" value="F:ATP binding"/>
    <property type="evidence" value="ECO:0007669"/>
    <property type="project" value="UniProtKB-KW"/>
</dbReference>
<dbReference type="RefSeq" id="XP_018439770.1">
    <property type="nucleotide sequence ID" value="XM_018584268.2"/>
</dbReference>
<dbReference type="GO" id="GO:0009228">
    <property type="term" value="P:thiamine biosynthetic process"/>
    <property type="evidence" value="ECO:0007669"/>
    <property type="project" value="UniProtKB-KW"/>
</dbReference>
<keyword evidence="6" id="KW-0934">Plastid</keyword>
<proteinExistence type="inferred from homology"/>
<comment type="catalytic activity">
    <reaction evidence="17">
        <text>4-methyl-5-(2-phosphooxyethyl)-thiazole + 4-amino-2-methyl-5-(diphosphooxymethyl)pyrimidine + H(+) = thiamine phosphate + diphosphate</text>
        <dbReference type="Rhea" id="RHEA:22328"/>
        <dbReference type="ChEBI" id="CHEBI:15378"/>
        <dbReference type="ChEBI" id="CHEBI:33019"/>
        <dbReference type="ChEBI" id="CHEBI:37575"/>
        <dbReference type="ChEBI" id="CHEBI:57841"/>
        <dbReference type="ChEBI" id="CHEBI:58296"/>
        <dbReference type="EC" id="2.5.1.3"/>
    </reaction>
</comment>
<evidence type="ECO:0000256" key="14">
    <source>
        <dbReference type="ARBA" id="ARBA00022977"/>
    </source>
</evidence>
<dbReference type="InterPro" id="IPR013785">
    <property type="entry name" value="Aldolase_TIM"/>
</dbReference>
<dbReference type="GO" id="GO:0009229">
    <property type="term" value="P:thiamine diphosphate biosynthetic process"/>
    <property type="evidence" value="ECO:0007669"/>
    <property type="project" value="UniProtKB-UniPathway"/>
</dbReference>
<dbReference type="SUPFAM" id="SSF51391">
    <property type="entry name" value="Thiamin phosphate synthase"/>
    <property type="match status" value="1"/>
</dbReference>
<evidence type="ECO:0000256" key="11">
    <source>
        <dbReference type="ARBA" id="ARBA00022840"/>
    </source>
</evidence>
<evidence type="ECO:0000256" key="3">
    <source>
        <dbReference type="ARBA" id="ARBA00004229"/>
    </source>
</evidence>
<keyword evidence="14" id="KW-0784">Thiamine biosynthesis</keyword>
<dbReference type="FunFam" id="3.40.1190.20:FF:000040">
    <property type="entry name" value="Thiamine biosynthetic bifunctional enzyme TH1, chloroplastic"/>
    <property type="match status" value="1"/>
</dbReference>
<dbReference type="FunFam" id="3.20.20.70:FF:000104">
    <property type="entry name" value="Thiamine biosynthetic bifunctional enzyme"/>
    <property type="match status" value="1"/>
</dbReference>
<dbReference type="InterPro" id="IPR036206">
    <property type="entry name" value="ThiamineP_synth_sf"/>
</dbReference>
<dbReference type="NCBIfam" id="TIGR00693">
    <property type="entry name" value="thiE"/>
    <property type="match status" value="1"/>
</dbReference>
<keyword evidence="8" id="KW-0479">Metal-binding</keyword>
<dbReference type="PANTHER" id="PTHR20858">
    <property type="entry name" value="PHOSPHOMETHYLPYRIMIDINE KINASE"/>
    <property type="match status" value="1"/>
</dbReference>
<dbReference type="OrthoDB" id="10028886at2759"/>
<keyword evidence="22" id="KW-1185">Reference proteome</keyword>
<reference evidence="22" key="1">
    <citation type="journal article" date="2019" name="Database">
        <title>The radish genome database (RadishGD): an integrated information resource for radish genomics.</title>
        <authorList>
            <person name="Yu H.J."/>
            <person name="Baek S."/>
            <person name="Lee Y.J."/>
            <person name="Cho A."/>
            <person name="Mun J.H."/>
        </authorList>
    </citation>
    <scope>NUCLEOTIDE SEQUENCE [LARGE SCALE GENOMIC DNA]</scope>
    <source>
        <strain evidence="22">cv. WK10039</strain>
    </source>
</reference>
<evidence type="ECO:0000256" key="17">
    <source>
        <dbReference type="ARBA" id="ARBA00047334"/>
    </source>
</evidence>
<evidence type="ECO:0000313" key="22">
    <source>
        <dbReference type="Proteomes" id="UP000504610"/>
    </source>
</evidence>
<evidence type="ECO:0000256" key="7">
    <source>
        <dbReference type="ARBA" id="ARBA00022679"/>
    </source>
</evidence>
<evidence type="ECO:0000256" key="15">
    <source>
        <dbReference type="ARBA" id="ARBA00023268"/>
    </source>
</evidence>
<dbReference type="InterPro" id="IPR022998">
    <property type="entry name" value="ThiamineP_synth_TenI"/>
</dbReference>
<evidence type="ECO:0000256" key="5">
    <source>
        <dbReference type="ARBA" id="ARBA00022528"/>
    </source>
</evidence>
<dbReference type="GO" id="GO:0004789">
    <property type="term" value="F:thiamine-phosphate diphosphorylase activity"/>
    <property type="evidence" value="ECO:0007669"/>
    <property type="project" value="UniProtKB-EC"/>
</dbReference>
<evidence type="ECO:0000256" key="16">
    <source>
        <dbReference type="ARBA" id="ARBA00037917"/>
    </source>
</evidence>
<keyword evidence="9" id="KW-0547">Nucleotide-binding</keyword>
<comment type="pathway">
    <text evidence="4">Cofactor biosynthesis; thiamine diphosphate biosynthesis; thiamine phosphate from 4-amino-2-methyl-5-diphosphomethylpyrimidine and 4-methyl-5-(2-phosphoethyl)-thiazole: step 1/1.</text>
</comment>
<dbReference type="InterPro" id="IPR004399">
    <property type="entry name" value="HMP/HMP-P_kinase_dom"/>
</dbReference>
<comment type="catalytic activity">
    <reaction evidence="19">
        <text>2-[(2R,5Z)-2-carboxy-4-methylthiazol-5(2H)-ylidene]ethyl phosphate + 4-amino-2-methyl-5-(diphosphooxymethyl)pyrimidine + 2 H(+) = thiamine phosphate + CO2 + diphosphate</text>
        <dbReference type="Rhea" id="RHEA:47844"/>
        <dbReference type="ChEBI" id="CHEBI:15378"/>
        <dbReference type="ChEBI" id="CHEBI:16526"/>
        <dbReference type="ChEBI" id="CHEBI:33019"/>
        <dbReference type="ChEBI" id="CHEBI:37575"/>
        <dbReference type="ChEBI" id="CHEBI:57841"/>
        <dbReference type="ChEBI" id="CHEBI:62899"/>
        <dbReference type="EC" id="2.5.1.3"/>
    </reaction>
</comment>
<dbReference type="InterPro" id="IPR029056">
    <property type="entry name" value="Ribokinase-like"/>
</dbReference>
<accession>A0A6J0JYJ4</accession>
<dbReference type="Gene3D" id="3.40.1190.20">
    <property type="match status" value="1"/>
</dbReference>
<keyword evidence="12" id="KW-0460">Magnesium</keyword>
<dbReference type="PANTHER" id="PTHR20858:SF17">
    <property type="entry name" value="HYDROXYMETHYLPYRIMIDINE_PHOSPHOMETHYLPYRIMIDINE KINASE THI20-RELATED"/>
    <property type="match status" value="1"/>
</dbReference>
<comment type="catalytic activity">
    <reaction evidence="18">
        <text>2-(2-carboxy-4-methylthiazol-5-yl)ethyl phosphate + 4-amino-2-methyl-5-(diphosphooxymethyl)pyrimidine + 2 H(+) = thiamine phosphate + CO2 + diphosphate</text>
        <dbReference type="Rhea" id="RHEA:47848"/>
        <dbReference type="ChEBI" id="CHEBI:15378"/>
        <dbReference type="ChEBI" id="CHEBI:16526"/>
        <dbReference type="ChEBI" id="CHEBI:33019"/>
        <dbReference type="ChEBI" id="CHEBI:37575"/>
        <dbReference type="ChEBI" id="CHEBI:57841"/>
        <dbReference type="ChEBI" id="CHEBI:62890"/>
        <dbReference type="EC" id="2.5.1.3"/>
    </reaction>
</comment>
<keyword evidence="15" id="KW-0511">Multifunctional enzyme</keyword>
<dbReference type="GO" id="GO:0009507">
    <property type="term" value="C:chloroplast"/>
    <property type="evidence" value="ECO:0007669"/>
    <property type="project" value="UniProtKB-SubCell"/>
</dbReference>
<dbReference type="AlphaFoldDB" id="A0A6J0JYJ4"/>
<dbReference type="Proteomes" id="UP000504610">
    <property type="component" value="Chromosome 1"/>
</dbReference>
<dbReference type="SUPFAM" id="SSF53613">
    <property type="entry name" value="Ribokinase-like"/>
    <property type="match status" value="1"/>
</dbReference>
<reference evidence="23" key="2">
    <citation type="submission" date="2025-08" db="UniProtKB">
        <authorList>
            <consortium name="RefSeq"/>
        </authorList>
    </citation>
    <scope>IDENTIFICATION</scope>
    <source>
        <tissue evidence="23">Leaf</tissue>
    </source>
</reference>
<comment type="subcellular location">
    <subcellularLocation>
        <location evidence="3">Plastid</location>
        <location evidence="3">Chloroplast</location>
    </subcellularLocation>
</comment>
<evidence type="ECO:0000256" key="6">
    <source>
        <dbReference type="ARBA" id="ARBA00022640"/>
    </source>
</evidence>
<evidence type="ECO:0000256" key="8">
    <source>
        <dbReference type="ARBA" id="ARBA00022723"/>
    </source>
</evidence>
<evidence type="ECO:0000256" key="13">
    <source>
        <dbReference type="ARBA" id="ARBA00022946"/>
    </source>
</evidence>
<keyword evidence="11" id="KW-0067">ATP-binding</keyword>
<comment type="catalytic activity">
    <reaction evidence="1">
        <text>4-amino-5-hydroxymethyl-2-methylpyrimidine + ATP = 4-amino-2-methyl-5-(phosphooxymethyl)pyrimidine + ADP + H(+)</text>
        <dbReference type="Rhea" id="RHEA:23096"/>
        <dbReference type="ChEBI" id="CHEBI:15378"/>
        <dbReference type="ChEBI" id="CHEBI:16892"/>
        <dbReference type="ChEBI" id="CHEBI:30616"/>
        <dbReference type="ChEBI" id="CHEBI:58354"/>
        <dbReference type="ChEBI" id="CHEBI:456216"/>
        <dbReference type="EC" id="2.7.1.49"/>
    </reaction>
</comment>
<comment type="similarity">
    <text evidence="21">Belongs to the thiamine-phosphate synthase family.</text>
</comment>
<evidence type="ECO:0000256" key="20">
    <source>
        <dbReference type="ARBA" id="ARBA00054297"/>
    </source>
</evidence>
<keyword evidence="10" id="KW-0418">Kinase</keyword>
<dbReference type="NCBIfam" id="TIGR00097">
    <property type="entry name" value="HMP-P_kinase"/>
    <property type="match status" value="1"/>
</dbReference>